<protein>
    <submittedName>
        <fullName evidence="2">Uncharacterized protein</fullName>
    </submittedName>
</protein>
<organism evidence="2 3">
    <name type="scientific">Geobacillus subterraneus</name>
    <dbReference type="NCBI Taxonomy" id="129338"/>
    <lineage>
        <taxon>Bacteria</taxon>
        <taxon>Bacillati</taxon>
        <taxon>Bacillota</taxon>
        <taxon>Bacilli</taxon>
        <taxon>Bacillales</taxon>
        <taxon>Anoxybacillaceae</taxon>
        <taxon>Geobacillus</taxon>
    </lineage>
</organism>
<feature type="coiled-coil region" evidence="1">
    <location>
        <begin position="8"/>
        <end position="56"/>
    </location>
</feature>
<keyword evidence="2" id="KW-0614">Plasmid</keyword>
<accession>A0A679FW70</accession>
<dbReference type="Proteomes" id="UP000501421">
    <property type="component" value="Plasmid pGspE55-1"/>
</dbReference>
<dbReference type="EMBL" id="AP022558">
    <property type="protein sequence ID" value="BBW98945.1"/>
    <property type="molecule type" value="Genomic_DNA"/>
</dbReference>
<keyword evidence="3" id="KW-1185">Reference proteome</keyword>
<dbReference type="RefSeq" id="WP_172418917.1">
    <property type="nucleotide sequence ID" value="NZ_AP022558.1"/>
</dbReference>
<evidence type="ECO:0000313" key="3">
    <source>
        <dbReference type="Proteomes" id="UP000501421"/>
    </source>
</evidence>
<name>A0A679FW70_9BACL</name>
<dbReference type="AlphaFoldDB" id="A0A679FW70"/>
<proteinExistence type="predicted"/>
<sequence>MEKGMMTKDWLAAELAKVEKAIQAAEQLRQKALAQKEVYEQQLKEVEEELRRIGVDPSMAKGEILRLEQEIEMLLKEINEMIPYDLLQKYAR</sequence>
<gene>
    <name evidence="2" type="ORF">GsuE55_37780</name>
</gene>
<evidence type="ECO:0000256" key="1">
    <source>
        <dbReference type="SAM" id="Coils"/>
    </source>
</evidence>
<evidence type="ECO:0000313" key="2">
    <source>
        <dbReference type="EMBL" id="BBW98945.1"/>
    </source>
</evidence>
<geneLocation type="plasmid" evidence="2 3">
    <name>pGspE55-1</name>
</geneLocation>
<reference evidence="3" key="1">
    <citation type="journal article" date="2020" name="Microbiol. Resour. Announc.">
        <title>Complete Genome Sequence of Geobacillus sp. Strain E55-1, Isolated from Mine Geyser in Japan.</title>
        <authorList>
            <person name="Miyazaki K."/>
            <person name="Hase E."/>
            <person name="Tokito N."/>
        </authorList>
    </citation>
    <scope>NUCLEOTIDE SEQUENCE [LARGE SCALE GENOMIC DNA]</scope>
    <source>
        <strain evidence="3">E55-1</strain>
        <plasmid evidence="3">pGspE55-1</plasmid>
    </source>
</reference>
<keyword evidence="1" id="KW-0175">Coiled coil</keyword>